<dbReference type="GO" id="GO:0046872">
    <property type="term" value="F:metal ion binding"/>
    <property type="evidence" value="ECO:0007669"/>
    <property type="project" value="UniProtKB-KW"/>
</dbReference>
<dbReference type="GO" id="GO:0052689">
    <property type="term" value="F:carboxylic ester hydrolase activity"/>
    <property type="evidence" value="ECO:0007669"/>
    <property type="project" value="UniProtKB-KW"/>
</dbReference>
<dbReference type="Proteomes" id="UP000611640">
    <property type="component" value="Chromosome"/>
</dbReference>
<keyword evidence="3" id="KW-1185">Reference proteome</keyword>
<evidence type="ECO:0008006" key="4">
    <source>
        <dbReference type="Google" id="ProtNLM"/>
    </source>
</evidence>
<dbReference type="EMBL" id="AP023355">
    <property type="protein sequence ID" value="BCJ33984.1"/>
    <property type="molecule type" value="Genomic_DNA"/>
</dbReference>
<feature type="chain" id="PRO_5031342651" description="Tannase/feruloyl esterase family alpha/beta hydrolase" evidence="1">
    <location>
        <begin position="48"/>
        <end position="469"/>
    </location>
</feature>
<dbReference type="KEGG" id="atl:Athai_14870"/>
<dbReference type="InterPro" id="IPR029058">
    <property type="entry name" value="AB_hydrolase_fold"/>
</dbReference>
<accession>A0A7R7DLK7</accession>
<name>A0A7R7DLK7_9ACTN</name>
<dbReference type="AlphaFoldDB" id="A0A7R7DLK7"/>
<evidence type="ECO:0000313" key="2">
    <source>
        <dbReference type="EMBL" id="BCJ33984.1"/>
    </source>
</evidence>
<protein>
    <recommendedName>
        <fullName evidence="4">Tannase/feruloyl esterase family alpha/beta hydrolase</fullName>
    </recommendedName>
</protein>
<proteinExistence type="predicted"/>
<evidence type="ECO:0000256" key="1">
    <source>
        <dbReference type="SAM" id="SignalP"/>
    </source>
</evidence>
<keyword evidence="1" id="KW-0732">Signal</keyword>
<dbReference type="RefSeq" id="WP_239156778.1">
    <property type="nucleotide sequence ID" value="NZ_AP023355.1"/>
</dbReference>
<sequence length="469" mass="50985">MTTGNSAPTMPPGRGRGAWRCRTRRGLATGAAVLVAAVLAAPVPAGAAEHCPGADRARVPGAQYQISACLPDLTTAGTVASGHTDPADYAGLAATGTRNPSGVPGLQIDGYFPDSSTTNTEHGWEHDAQFVLRLPDRWNGGLVVTGAPGNRHQYSLDDTISDWALAAGYAYAATDKGNTGADFWRDGRRPGDAIAEWNRRVTQLTVAAKATLVAHYRQPVRRTLMTGLSNGGYLTRWQLENHPQLYDAGIDWEGTLLRADGPNLLTYLPTALRAYPGYASTADPAAHRAMLRAGFAPGSEFLWPFHYQYYWDLTQRVYRAEFDPGYSPDDPAGTPFCTSGTPHCDADYDYASRPASVHRAMRRVQLTGRIGKPLITLQGTLDSLLPIATDSDEYARLVAAHGRGQLYRYYRIADGNHVDGLYDSFPQRLRPILPCYRAAFSAMTRWLDDHVDTPPPSGTVPGRRAAPTW</sequence>
<organism evidence="2 3">
    <name type="scientific">Actinocatenispora thailandica</name>
    <dbReference type="NCBI Taxonomy" id="227318"/>
    <lineage>
        <taxon>Bacteria</taxon>
        <taxon>Bacillati</taxon>
        <taxon>Actinomycetota</taxon>
        <taxon>Actinomycetes</taxon>
        <taxon>Micromonosporales</taxon>
        <taxon>Micromonosporaceae</taxon>
        <taxon>Actinocatenispora</taxon>
    </lineage>
</organism>
<gene>
    <name evidence="2" type="ORF">Athai_14870</name>
</gene>
<evidence type="ECO:0000313" key="3">
    <source>
        <dbReference type="Proteomes" id="UP000611640"/>
    </source>
</evidence>
<feature type="signal peptide" evidence="1">
    <location>
        <begin position="1"/>
        <end position="47"/>
    </location>
</feature>
<dbReference type="Gene3D" id="3.40.50.1820">
    <property type="entry name" value="alpha/beta hydrolase"/>
    <property type="match status" value="1"/>
</dbReference>
<reference evidence="2 3" key="1">
    <citation type="submission" date="2020-08" db="EMBL/GenBank/DDBJ databases">
        <title>Whole genome shotgun sequence of Actinocatenispora thailandica NBRC 105041.</title>
        <authorList>
            <person name="Komaki H."/>
            <person name="Tamura T."/>
        </authorList>
    </citation>
    <scope>NUCLEOTIDE SEQUENCE [LARGE SCALE GENOMIC DNA]</scope>
    <source>
        <strain evidence="2 3">NBRC 105041</strain>
    </source>
</reference>
<dbReference type="SUPFAM" id="SSF53474">
    <property type="entry name" value="alpha/beta-Hydrolases"/>
    <property type="match status" value="1"/>
</dbReference>